<feature type="region of interest" description="Disordered" evidence="2">
    <location>
        <begin position="152"/>
        <end position="174"/>
    </location>
</feature>
<dbReference type="RefSeq" id="XP_009049976.1">
    <property type="nucleotide sequence ID" value="XM_009051728.1"/>
</dbReference>
<feature type="compositionally biased region" description="Basic and acidic residues" evidence="2">
    <location>
        <begin position="257"/>
        <end position="315"/>
    </location>
</feature>
<dbReference type="Pfam" id="PF00090">
    <property type="entry name" value="TSP_1"/>
    <property type="match status" value="1"/>
</dbReference>
<evidence type="ECO:0000313" key="5">
    <source>
        <dbReference type="Proteomes" id="UP000030746"/>
    </source>
</evidence>
<keyword evidence="3" id="KW-0732">Signal</keyword>
<evidence type="ECO:0000256" key="2">
    <source>
        <dbReference type="SAM" id="MobiDB-lite"/>
    </source>
</evidence>
<dbReference type="HOGENOM" id="CLU_284741_0_0_1"/>
<dbReference type="CTD" id="20248473"/>
<dbReference type="Gene3D" id="2.20.100.10">
    <property type="entry name" value="Thrombospondin type-1 (TSP1) repeat"/>
    <property type="match status" value="1"/>
</dbReference>
<protein>
    <submittedName>
        <fullName evidence="4">Uncharacterized protein</fullName>
    </submittedName>
</protein>
<organism evidence="4 5">
    <name type="scientific">Lottia gigantea</name>
    <name type="common">Giant owl limpet</name>
    <dbReference type="NCBI Taxonomy" id="225164"/>
    <lineage>
        <taxon>Eukaryota</taxon>
        <taxon>Metazoa</taxon>
        <taxon>Spiralia</taxon>
        <taxon>Lophotrochozoa</taxon>
        <taxon>Mollusca</taxon>
        <taxon>Gastropoda</taxon>
        <taxon>Patellogastropoda</taxon>
        <taxon>Lottioidea</taxon>
        <taxon>Lottiidae</taxon>
        <taxon>Lottia</taxon>
    </lineage>
</organism>
<dbReference type="KEGG" id="lgi:LOTGIDRAFT_231104"/>
<dbReference type="OMA" id="DQAMESS"/>
<evidence type="ECO:0000256" key="1">
    <source>
        <dbReference type="SAM" id="Coils"/>
    </source>
</evidence>
<reference evidence="4 5" key="1">
    <citation type="journal article" date="2013" name="Nature">
        <title>Insights into bilaterian evolution from three spiralian genomes.</title>
        <authorList>
            <person name="Simakov O."/>
            <person name="Marletaz F."/>
            <person name="Cho S.J."/>
            <person name="Edsinger-Gonzales E."/>
            <person name="Havlak P."/>
            <person name="Hellsten U."/>
            <person name="Kuo D.H."/>
            <person name="Larsson T."/>
            <person name="Lv J."/>
            <person name="Arendt D."/>
            <person name="Savage R."/>
            <person name="Osoegawa K."/>
            <person name="de Jong P."/>
            <person name="Grimwood J."/>
            <person name="Chapman J.A."/>
            <person name="Shapiro H."/>
            <person name="Aerts A."/>
            <person name="Otillar R.P."/>
            <person name="Terry A.Y."/>
            <person name="Boore J.L."/>
            <person name="Grigoriev I.V."/>
            <person name="Lindberg D.R."/>
            <person name="Seaver E.C."/>
            <person name="Weisblat D.A."/>
            <person name="Putnam N.H."/>
            <person name="Rokhsar D.S."/>
        </authorList>
    </citation>
    <scope>NUCLEOTIDE SEQUENCE [LARGE SCALE GENOMIC DNA]</scope>
</reference>
<sequence>MSNLLLVFVVTSTSTLLLSNVYGNYSLDPSNESKGLHCQVTVECKRFWIDTPVCGKGVYTEDGNVVLILVGIDCNGERIHRYNTIWYMIAKSSHIAIRQCRDRLKCTVPEKYLHPKGDRKFVVVVTERNIARHLEIKLKYIKERKLRIHGSTNDRNENYENRQERPQKKDDDLTEKVLRILGDRKYENHKIKEKNQYKKEDNKVHNKKDKIRDDKKVEHVNDSKDGSVNSDKTEKVDNKVRKDSKLRDSRGNVQHINTEDNRLKKNDKLHSENKLLVRGDTKPAMPNHERGQEIRNKKDGPKVPKGNELRGNEKNEDVNHIKIVINRSINYSNESELHDSTKNGIMNLTKTGKNRHNKGNGNKLPAHGENQDGNKISKKSKYENDNVDIHYFIDIIPISELSKTNNSTDSNENDKRDAETIDTILKHKSLDNNSSGFETNSTSITRQNRKNIKNIDLKKSKKITENLIKNLDALLSPESQELDIKEAADDKDFNLIPRPPVLLVDSFKPKSKRARPKYKRPHRTKHLLGNLPKGLKMFKGINHNDRNESLITTTHGDIHDIVDGNEKKKQESLTNTHDKEGNGVLSKNTPGNTPVSTLDFRKEIVDIPSDYKNTYIDSRIDKIPIGQTIVRHIDNPSNLNSTNMGVIYHGTLNNNRTSWHGEYIKVSKHQLRKLQEVFHRRKQQDALKSKLRYNMMNNYIRNTQKQLKEKDQKLKQKEMFDDKKVNDMKKELMIQNISNDEKTREKDKELKAKIVSKVKDLDEEVKELKERNANTQKMKKKDADLKEKGKLHSKKFGTQVSSVRQKVSIPVAPEIDSSVGNDVENGKELIEVVQRKKIFGNVRYPSINRKLVETENFGIKRDGDHNARRLQNDEMKKVPANEIINVMTRNRLYPNKFYPKYHYGIREDMFSQPEILIPLNSHHIINANAEELKQHENLYFHKRIHEDASSLKDRLSCKAASPKIDEQIESALSSIEGNIYRILAEKTQVESKYSNKLQKQVHDATFTVIVDSLNKSCSHRLNANERIGELTNWESWGNCSVECGEGGFQLRKRSCTTNKCVGSLWDVKECSEHKPCRGKYNFKRNNQIKC</sequence>
<feature type="region of interest" description="Disordered" evidence="2">
    <location>
        <begin position="189"/>
        <end position="315"/>
    </location>
</feature>
<accession>V4CC79</accession>
<keyword evidence="1" id="KW-0175">Coiled coil</keyword>
<feature type="region of interest" description="Disordered" evidence="2">
    <location>
        <begin position="351"/>
        <end position="378"/>
    </location>
</feature>
<feature type="signal peptide" evidence="3">
    <location>
        <begin position="1"/>
        <end position="19"/>
    </location>
</feature>
<name>V4CC79_LOTGI</name>
<gene>
    <name evidence="4" type="ORF">LOTGIDRAFT_231104</name>
</gene>
<feature type="coiled-coil region" evidence="1">
    <location>
        <begin position="751"/>
        <end position="778"/>
    </location>
</feature>
<keyword evidence="5" id="KW-1185">Reference proteome</keyword>
<dbReference type="InterPro" id="IPR000884">
    <property type="entry name" value="TSP1_rpt"/>
</dbReference>
<evidence type="ECO:0000313" key="4">
    <source>
        <dbReference type="EMBL" id="ESO99489.1"/>
    </source>
</evidence>
<dbReference type="EMBL" id="KB201037">
    <property type="protein sequence ID" value="ESO99489.1"/>
    <property type="molecule type" value="Genomic_DNA"/>
</dbReference>
<dbReference type="SMART" id="SM00209">
    <property type="entry name" value="TSP1"/>
    <property type="match status" value="1"/>
</dbReference>
<dbReference type="PROSITE" id="PS50092">
    <property type="entry name" value="TSP1"/>
    <property type="match status" value="1"/>
</dbReference>
<dbReference type="InterPro" id="IPR036383">
    <property type="entry name" value="TSP1_rpt_sf"/>
</dbReference>
<feature type="compositionally biased region" description="Basic and acidic residues" evidence="2">
    <location>
        <begin position="189"/>
        <end position="250"/>
    </location>
</feature>
<feature type="compositionally biased region" description="Basic and acidic residues" evidence="2">
    <location>
        <begin position="568"/>
        <end position="581"/>
    </location>
</feature>
<dbReference type="AlphaFoldDB" id="V4CC79"/>
<dbReference type="GeneID" id="20248473"/>
<dbReference type="SUPFAM" id="SSF82895">
    <property type="entry name" value="TSP-1 type 1 repeat"/>
    <property type="match status" value="1"/>
</dbReference>
<proteinExistence type="predicted"/>
<dbReference type="Proteomes" id="UP000030746">
    <property type="component" value="Unassembled WGS sequence"/>
</dbReference>
<feature type="region of interest" description="Disordered" evidence="2">
    <location>
        <begin position="568"/>
        <end position="593"/>
    </location>
</feature>
<evidence type="ECO:0000256" key="3">
    <source>
        <dbReference type="SAM" id="SignalP"/>
    </source>
</evidence>
<feature type="chain" id="PRO_5004718273" evidence="3">
    <location>
        <begin position="20"/>
        <end position="1090"/>
    </location>
</feature>